<dbReference type="AlphaFoldDB" id="A0AAV6TJL5"/>
<gene>
    <name evidence="2" type="ORF">JTE90_026657</name>
</gene>
<name>A0AAV6TJL5_9ARAC</name>
<dbReference type="Proteomes" id="UP000827092">
    <property type="component" value="Unassembled WGS sequence"/>
</dbReference>
<evidence type="ECO:0000313" key="2">
    <source>
        <dbReference type="EMBL" id="KAG8171883.1"/>
    </source>
</evidence>
<sequence length="86" mass="10241">MKVTKGIFYVLTDTRFDKKLKLKKIQKRYNDDEVKHEEGGQLDEVVVDDEADKNDNEDEEYDYEDEYKVEVVAEEDDTEDDKCLKL</sequence>
<feature type="compositionally biased region" description="Acidic residues" evidence="1">
    <location>
        <begin position="45"/>
        <end position="65"/>
    </location>
</feature>
<keyword evidence="3" id="KW-1185">Reference proteome</keyword>
<feature type="non-terminal residue" evidence="2">
    <location>
        <position position="86"/>
    </location>
</feature>
<evidence type="ECO:0000313" key="3">
    <source>
        <dbReference type="Proteomes" id="UP000827092"/>
    </source>
</evidence>
<accession>A0AAV6TJL5</accession>
<feature type="region of interest" description="Disordered" evidence="1">
    <location>
        <begin position="33"/>
        <end position="67"/>
    </location>
</feature>
<reference evidence="2 3" key="1">
    <citation type="journal article" date="2022" name="Nat. Ecol. Evol.">
        <title>A masculinizing supergene underlies an exaggerated male reproductive morph in a spider.</title>
        <authorList>
            <person name="Hendrickx F."/>
            <person name="De Corte Z."/>
            <person name="Sonet G."/>
            <person name="Van Belleghem S.M."/>
            <person name="Kostlbacher S."/>
            <person name="Vangestel C."/>
        </authorList>
    </citation>
    <scope>NUCLEOTIDE SEQUENCE [LARGE SCALE GENOMIC DNA]</scope>
    <source>
        <strain evidence="2">W744_W776</strain>
    </source>
</reference>
<evidence type="ECO:0000256" key="1">
    <source>
        <dbReference type="SAM" id="MobiDB-lite"/>
    </source>
</evidence>
<organism evidence="2 3">
    <name type="scientific">Oedothorax gibbosus</name>
    <dbReference type="NCBI Taxonomy" id="931172"/>
    <lineage>
        <taxon>Eukaryota</taxon>
        <taxon>Metazoa</taxon>
        <taxon>Ecdysozoa</taxon>
        <taxon>Arthropoda</taxon>
        <taxon>Chelicerata</taxon>
        <taxon>Arachnida</taxon>
        <taxon>Araneae</taxon>
        <taxon>Araneomorphae</taxon>
        <taxon>Entelegynae</taxon>
        <taxon>Araneoidea</taxon>
        <taxon>Linyphiidae</taxon>
        <taxon>Erigoninae</taxon>
        <taxon>Oedothorax</taxon>
    </lineage>
</organism>
<proteinExistence type="predicted"/>
<comment type="caution">
    <text evidence="2">The sequence shown here is derived from an EMBL/GenBank/DDBJ whole genome shotgun (WGS) entry which is preliminary data.</text>
</comment>
<protein>
    <submittedName>
        <fullName evidence="2">Uncharacterized protein</fullName>
    </submittedName>
</protein>
<dbReference type="EMBL" id="JAFNEN010003430">
    <property type="protein sequence ID" value="KAG8171883.1"/>
    <property type="molecule type" value="Genomic_DNA"/>
</dbReference>